<sequence>MDLSRLGIMPSVSPPTSPTAAQNHARPARPPSMKRHSSASSAKSRQDLTSPGSNDGFLLQHKPRKAGNRHARVVLPRNHSSGRNLARLAQQTQRAEFDARKHTHRRSHEGDTEIRLPGSLDESRPPPPQPPPMRRNMTAFNLPRSHSHVKLKKNMSHGQLARAHSGRNLAALSPGSQKMPQSPGSSSKGKAKRPKSADMTQEKDLHQQEVELLEQQQAQKEKPKRVGFAVGDTDMSSEGEDESPEMEGSGFEEGEWTEDSNSASPYSTKQNTANNSRRASVVQDKPPDKPDKPVFSEQTWQSKHREHIKRAVESAKRAQEEAERARRENEAEEEAESEHNEHLDETDEPVTTSEEPSPGTTPAARMHDHRPEPSKHTFQLSPRIDRKSVDSQFSAPESDASSDTRKASIASTITPTKPKAVSPLAAAKPQPDPNRRLLNQRTQQPAPALVSNISTLDDVHSNRGSPAQSIRSSKLEIGTSAGSDETQEELVSRFLPSQSHPSLGISSGVNTAYNTPKQGGFHILDDASTIPDQQRERSTAPTSPGSTMSGSSGAATPAAHRSRIDMKMALEKHQAKIESEAERQPLVPVHVYDRRNESLKSWLNLNSVNQDRKLDRSTAHTRAMGPELFQGRFKAVNQELKVVQKYQDPIRDALHRLKNCKGSAMARRNVTQPAAQRPPGPHQAAALRLSRSAVTLPQRQSSKVSTSASPPTGQSGSPAKNTLSNTVNAAASHENRANSGSAVAVGSGGAVGRGPPKRAVSFKETNDTREVESRNEPRHLEHGRGEHDRVGGIDDVVQKLWELPALRQTQA</sequence>
<proteinExistence type="predicted"/>
<protein>
    <submittedName>
        <fullName evidence="2">Uncharacterized protein</fullName>
    </submittedName>
</protein>
<feature type="compositionally biased region" description="Polar residues" evidence="1">
    <location>
        <begin position="174"/>
        <end position="188"/>
    </location>
</feature>
<feature type="region of interest" description="Disordered" evidence="1">
    <location>
        <begin position="693"/>
        <end position="790"/>
    </location>
</feature>
<keyword evidence="3" id="KW-1185">Reference proteome</keyword>
<feature type="region of interest" description="Disordered" evidence="1">
    <location>
        <begin position="1"/>
        <end position="139"/>
    </location>
</feature>
<evidence type="ECO:0000256" key="1">
    <source>
        <dbReference type="SAM" id="MobiDB-lite"/>
    </source>
</evidence>
<feature type="compositionally biased region" description="Basic residues" evidence="1">
    <location>
        <begin position="61"/>
        <end position="72"/>
    </location>
</feature>
<reference evidence="2" key="1">
    <citation type="journal article" date="2020" name="Stud. Mycol.">
        <title>101 Dothideomycetes genomes: a test case for predicting lifestyles and emergence of pathogens.</title>
        <authorList>
            <person name="Haridas S."/>
            <person name="Albert R."/>
            <person name="Binder M."/>
            <person name="Bloem J."/>
            <person name="Labutti K."/>
            <person name="Salamov A."/>
            <person name="Andreopoulos B."/>
            <person name="Baker S."/>
            <person name="Barry K."/>
            <person name="Bills G."/>
            <person name="Bluhm B."/>
            <person name="Cannon C."/>
            <person name="Castanera R."/>
            <person name="Culley D."/>
            <person name="Daum C."/>
            <person name="Ezra D."/>
            <person name="Gonzalez J."/>
            <person name="Henrissat B."/>
            <person name="Kuo A."/>
            <person name="Liang C."/>
            <person name="Lipzen A."/>
            <person name="Lutzoni F."/>
            <person name="Magnuson J."/>
            <person name="Mondo S."/>
            <person name="Nolan M."/>
            <person name="Ohm R."/>
            <person name="Pangilinan J."/>
            <person name="Park H.-J."/>
            <person name="Ramirez L."/>
            <person name="Alfaro M."/>
            <person name="Sun H."/>
            <person name="Tritt A."/>
            <person name="Yoshinaga Y."/>
            <person name="Zwiers L.-H."/>
            <person name="Turgeon B."/>
            <person name="Goodwin S."/>
            <person name="Spatafora J."/>
            <person name="Crous P."/>
            <person name="Grigoriev I."/>
        </authorList>
    </citation>
    <scope>NUCLEOTIDE SEQUENCE</scope>
    <source>
        <strain evidence="2">CBS 116435</strain>
    </source>
</reference>
<gene>
    <name evidence="2" type="ORF">K431DRAFT_120191</name>
</gene>
<evidence type="ECO:0000313" key="3">
    <source>
        <dbReference type="Proteomes" id="UP000799441"/>
    </source>
</evidence>
<feature type="compositionally biased region" description="Basic and acidic residues" evidence="1">
    <location>
        <begin position="764"/>
        <end position="790"/>
    </location>
</feature>
<feature type="compositionally biased region" description="Basic and acidic residues" evidence="1">
    <location>
        <begin position="309"/>
        <end position="329"/>
    </location>
</feature>
<feature type="compositionally biased region" description="Basic and acidic residues" evidence="1">
    <location>
        <begin position="200"/>
        <end position="209"/>
    </location>
</feature>
<dbReference type="EMBL" id="MU003814">
    <property type="protein sequence ID" value="KAF2719235.1"/>
    <property type="molecule type" value="Genomic_DNA"/>
</dbReference>
<feature type="compositionally biased region" description="Low complexity" evidence="1">
    <location>
        <begin position="349"/>
        <end position="362"/>
    </location>
</feature>
<accession>A0A9P4UNQ3</accession>
<feature type="compositionally biased region" description="Polar residues" evidence="1">
    <location>
        <begin position="78"/>
        <end position="94"/>
    </location>
</feature>
<evidence type="ECO:0000313" key="2">
    <source>
        <dbReference type="EMBL" id="KAF2719235.1"/>
    </source>
</evidence>
<feature type="compositionally biased region" description="Polar residues" evidence="1">
    <location>
        <begin position="495"/>
        <end position="517"/>
    </location>
</feature>
<feature type="compositionally biased region" description="Polar residues" evidence="1">
    <location>
        <begin position="390"/>
        <end position="401"/>
    </location>
</feature>
<feature type="compositionally biased region" description="Polar residues" evidence="1">
    <location>
        <begin position="693"/>
        <end position="729"/>
    </location>
</feature>
<dbReference type="OrthoDB" id="5430106at2759"/>
<feature type="compositionally biased region" description="Basic and acidic residues" evidence="1">
    <location>
        <begin position="365"/>
        <end position="375"/>
    </location>
</feature>
<feature type="compositionally biased region" description="Acidic residues" evidence="1">
    <location>
        <begin position="235"/>
        <end position="258"/>
    </location>
</feature>
<feature type="compositionally biased region" description="Polar residues" evidence="1">
    <location>
        <begin position="437"/>
        <end position="455"/>
    </location>
</feature>
<feature type="compositionally biased region" description="Polar residues" evidence="1">
    <location>
        <begin position="462"/>
        <end position="472"/>
    </location>
</feature>
<feature type="compositionally biased region" description="Basic and acidic residues" evidence="1">
    <location>
        <begin position="285"/>
        <end position="294"/>
    </location>
</feature>
<feature type="compositionally biased region" description="Low complexity" evidence="1">
    <location>
        <begin position="539"/>
        <end position="559"/>
    </location>
</feature>
<name>A0A9P4UNQ3_9PEZI</name>
<dbReference type="Proteomes" id="UP000799441">
    <property type="component" value="Unassembled WGS sequence"/>
</dbReference>
<organism evidence="2 3">
    <name type="scientific">Polychaeton citri CBS 116435</name>
    <dbReference type="NCBI Taxonomy" id="1314669"/>
    <lineage>
        <taxon>Eukaryota</taxon>
        <taxon>Fungi</taxon>
        <taxon>Dikarya</taxon>
        <taxon>Ascomycota</taxon>
        <taxon>Pezizomycotina</taxon>
        <taxon>Dothideomycetes</taxon>
        <taxon>Dothideomycetidae</taxon>
        <taxon>Capnodiales</taxon>
        <taxon>Capnodiaceae</taxon>
        <taxon>Polychaeton</taxon>
    </lineage>
</organism>
<feature type="region of interest" description="Disordered" evidence="1">
    <location>
        <begin position="170"/>
        <end position="560"/>
    </location>
</feature>
<dbReference type="AlphaFoldDB" id="A0A9P4UNQ3"/>
<comment type="caution">
    <text evidence="2">The sequence shown here is derived from an EMBL/GenBank/DDBJ whole genome shotgun (WGS) entry which is preliminary data.</text>
</comment>
<feature type="compositionally biased region" description="Polar residues" evidence="1">
    <location>
        <begin position="259"/>
        <end position="278"/>
    </location>
</feature>